<evidence type="ECO:0000313" key="16">
    <source>
        <dbReference type="Proteomes" id="UP000276834"/>
    </source>
</evidence>
<dbReference type="PANTHER" id="PTHR15075">
    <property type="entry name" value="ALPHA-MANNOSIDE BETA-1,6-N-ACETYLGLUCOSAMINYLTRANSFERASE"/>
    <property type="match status" value="1"/>
</dbReference>
<dbReference type="Proteomes" id="UP000276834">
    <property type="component" value="Unassembled WGS sequence"/>
</dbReference>
<evidence type="ECO:0000256" key="10">
    <source>
        <dbReference type="ARBA" id="ARBA00023034"/>
    </source>
</evidence>
<gene>
    <name evidence="15" type="ORF">DV515_00009998</name>
</gene>
<dbReference type="GO" id="GO:0030144">
    <property type="term" value="F:alpha-1,6-mannosylglycoprotein 6-beta-N-acetylglucosaminyltransferase activity"/>
    <property type="evidence" value="ECO:0007669"/>
    <property type="project" value="UniProtKB-EC"/>
</dbReference>
<evidence type="ECO:0000256" key="3">
    <source>
        <dbReference type="ARBA" id="ARBA00007477"/>
    </source>
</evidence>
<dbReference type="EC" id="2.4.1.155" evidence="4"/>
<evidence type="ECO:0000256" key="2">
    <source>
        <dbReference type="ARBA" id="ARBA00004922"/>
    </source>
</evidence>
<dbReference type="OrthoDB" id="2113294at2759"/>
<keyword evidence="8" id="KW-0735">Signal-anchor</keyword>
<sequence>MLWSPAAQVSLEQSCTPLSIASPSPEGLSGGKAVQSSPGEVGPVLWSSLALLRVGPAELSSGGYKANINCTAEPPEPPPLGLTSSLPAAAVTAGYLGFILCKGCKFQPAAGLMERIQAIAQNVSDIAIKVDQILRNSLLNGKVMEGRRDQCEVPRDPKYPDCAGKVEWMRARWTSDPCYAFFGVDGTECSFLIYLSEVEWFCPPLPWRNRTVAVPSPPPPPRAQAAFRRDLARLLELIGTGKESLSFMKKRIRHLAQQWLRAARRLEQRLAGRQRDQKHILVHIGFLTEESGDVFSPRVLKGGPLGEMVQWADILAALFMLGHSLRVTVSLKELQSHLGVPPGRGNCPLTSPLPFDLIYTDYHGLQQMKQHMGLSFKKYRCRVRVIDTFGTEPAYNHEDSHP</sequence>
<proteinExistence type="inferred from homology"/>
<dbReference type="GO" id="GO:0000139">
    <property type="term" value="C:Golgi membrane"/>
    <property type="evidence" value="ECO:0007669"/>
    <property type="project" value="UniProtKB-SubCell"/>
</dbReference>
<comment type="similarity">
    <text evidence="3">Belongs to the glycosyltransferase 18 family.</text>
</comment>
<dbReference type="EMBL" id="QUSF01000033">
    <property type="protein sequence ID" value="RLV99199.1"/>
    <property type="molecule type" value="Genomic_DNA"/>
</dbReference>
<keyword evidence="16" id="KW-1185">Reference proteome</keyword>
<comment type="pathway">
    <text evidence="2">Protein modification; protein glycosylation.</text>
</comment>
<dbReference type="GO" id="GO:0006487">
    <property type="term" value="P:protein N-linked glycosylation"/>
    <property type="evidence" value="ECO:0007669"/>
    <property type="project" value="TreeGrafter"/>
</dbReference>
<reference evidence="15 16" key="1">
    <citation type="journal article" date="2018" name="Proc. R. Soc. B">
        <title>A non-coding region near Follistatin controls head colour polymorphism in the Gouldian finch.</title>
        <authorList>
            <person name="Toomey M.B."/>
            <person name="Marques C.I."/>
            <person name="Andrade P."/>
            <person name="Araujo P.M."/>
            <person name="Sabatino S."/>
            <person name="Gazda M.A."/>
            <person name="Afonso S."/>
            <person name="Lopes R.J."/>
            <person name="Corbo J.C."/>
            <person name="Carneiro M."/>
        </authorList>
    </citation>
    <scope>NUCLEOTIDE SEQUENCE [LARGE SCALE GENOMIC DNA]</scope>
    <source>
        <strain evidence="15">Red01</strain>
        <tissue evidence="15">Muscle</tissue>
    </source>
</reference>
<accession>A0A3L8SAC0</accession>
<keyword evidence="6" id="KW-0808">Transferase</keyword>
<evidence type="ECO:0000259" key="14">
    <source>
        <dbReference type="Pfam" id="PF15024"/>
    </source>
</evidence>
<evidence type="ECO:0000256" key="9">
    <source>
        <dbReference type="ARBA" id="ARBA00022989"/>
    </source>
</evidence>
<organism evidence="15 16">
    <name type="scientific">Chloebia gouldiae</name>
    <name type="common">Gouldian finch</name>
    <name type="synonym">Erythrura gouldiae</name>
    <dbReference type="NCBI Taxonomy" id="44316"/>
    <lineage>
        <taxon>Eukaryota</taxon>
        <taxon>Metazoa</taxon>
        <taxon>Chordata</taxon>
        <taxon>Craniata</taxon>
        <taxon>Vertebrata</taxon>
        <taxon>Euteleostomi</taxon>
        <taxon>Archelosauria</taxon>
        <taxon>Archosauria</taxon>
        <taxon>Dinosauria</taxon>
        <taxon>Saurischia</taxon>
        <taxon>Theropoda</taxon>
        <taxon>Coelurosauria</taxon>
        <taxon>Aves</taxon>
        <taxon>Neognathae</taxon>
        <taxon>Neoaves</taxon>
        <taxon>Telluraves</taxon>
        <taxon>Australaves</taxon>
        <taxon>Passeriformes</taxon>
        <taxon>Passeroidea</taxon>
        <taxon>Passeridae</taxon>
        <taxon>Chloebia</taxon>
    </lineage>
</organism>
<name>A0A3L8SAC0_CHLGU</name>
<evidence type="ECO:0000256" key="5">
    <source>
        <dbReference type="ARBA" id="ARBA00022676"/>
    </source>
</evidence>
<keyword evidence="7" id="KW-0812">Transmembrane</keyword>
<evidence type="ECO:0000256" key="7">
    <source>
        <dbReference type="ARBA" id="ARBA00022692"/>
    </source>
</evidence>
<dbReference type="InterPro" id="IPR052105">
    <property type="entry name" value="MGAT5_Glycosyltransferase"/>
</dbReference>
<dbReference type="PANTHER" id="PTHR15075:SF6">
    <property type="entry name" value="ALPHA-1,6-MANNOSYLGLYCOPROTEIN 6-BETA-N-ACETYLGLUCOSAMINYLTRANSFERASE B"/>
    <property type="match status" value="1"/>
</dbReference>
<dbReference type="STRING" id="44316.ENSEGOP00005015714"/>
<keyword evidence="9" id="KW-1133">Transmembrane helix</keyword>
<dbReference type="AlphaFoldDB" id="A0A3L8SAC0"/>
<comment type="subcellular location">
    <subcellularLocation>
        <location evidence="1">Golgi apparatus membrane</location>
        <topology evidence="1">Single-pass type II membrane protein</topology>
    </subcellularLocation>
</comment>
<feature type="domain" description="Glycosyltransferase family 18 catalytic" evidence="14">
    <location>
        <begin position="178"/>
        <end position="399"/>
    </location>
</feature>
<keyword evidence="12" id="KW-0325">Glycoprotein</keyword>
<evidence type="ECO:0000256" key="8">
    <source>
        <dbReference type="ARBA" id="ARBA00022968"/>
    </source>
</evidence>
<evidence type="ECO:0000256" key="12">
    <source>
        <dbReference type="ARBA" id="ARBA00023180"/>
    </source>
</evidence>
<dbReference type="UniPathway" id="UPA00378"/>
<keyword evidence="10" id="KW-0333">Golgi apparatus</keyword>
<evidence type="ECO:0000256" key="11">
    <source>
        <dbReference type="ARBA" id="ARBA00023136"/>
    </source>
</evidence>
<dbReference type="InterPro" id="IPR026116">
    <property type="entry name" value="GT18_cat"/>
</dbReference>
<dbReference type="Pfam" id="PF15024">
    <property type="entry name" value="Glyco_transf_18"/>
    <property type="match status" value="1"/>
</dbReference>
<evidence type="ECO:0000256" key="1">
    <source>
        <dbReference type="ARBA" id="ARBA00004323"/>
    </source>
</evidence>
<protein>
    <recommendedName>
        <fullName evidence="4">alpha-1,6-mannosyl-glycoprotein 6-beta-N-acetylglucosaminyltransferase</fullName>
        <ecNumber evidence="4">2.4.1.155</ecNumber>
    </recommendedName>
</protein>
<evidence type="ECO:0000256" key="6">
    <source>
        <dbReference type="ARBA" id="ARBA00022679"/>
    </source>
</evidence>
<evidence type="ECO:0000256" key="13">
    <source>
        <dbReference type="ARBA" id="ARBA00048243"/>
    </source>
</evidence>
<keyword evidence="11" id="KW-0472">Membrane</keyword>
<evidence type="ECO:0000313" key="15">
    <source>
        <dbReference type="EMBL" id="RLV99199.1"/>
    </source>
</evidence>
<comment type="caution">
    <text evidence="15">The sequence shown here is derived from an EMBL/GenBank/DDBJ whole genome shotgun (WGS) entry which is preliminary data.</text>
</comment>
<comment type="catalytic activity">
    <reaction evidence="13">
        <text>N(4)-{beta-D-GlcNAc-(1-&gt;2)-[beta-D-GlcNAc-(1-&gt;4)]-alpha-D-Man-(1-&gt;3)-[beta-D-GlcNAc-(1-&gt;2)-alpha-D-Man-(1-&gt;6)]-beta-D-Man-(1-&gt;4)-beta-D-GlcNAc-(1-&gt;4)-beta-D-GlcNAc}-L-asparaginyl-[protein] + UDP-N-acetyl-alpha-D-glucosamine = N(4)-{beta-D-GlcNAc-(1-&gt;2)-[beta-D-GlcNAc-(1-&gt;4)]-alpha-D-Man-(1-&gt;3)-[beta-D-GlcNAc-(1-&gt;2)-[beta-D-GlcNAc-(1-&gt;6)]-alpha-D-Man-(1-&gt;6)]-beta-D-Man-(1-&gt;4)-beta-D-GlcNAc-(1-&gt;4)-beta-D-GlcNAc}-L-asparaginyl-[protein] + UDP + H(+)</text>
        <dbReference type="Rhea" id="RHEA:16921"/>
        <dbReference type="Rhea" id="RHEA-COMP:14374"/>
        <dbReference type="Rhea" id="RHEA-COMP:14377"/>
        <dbReference type="ChEBI" id="CHEBI:15378"/>
        <dbReference type="ChEBI" id="CHEBI:57705"/>
        <dbReference type="ChEBI" id="CHEBI:58223"/>
        <dbReference type="ChEBI" id="CHEBI:139507"/>
        <dbReference type="ChEBI" id="CHEBI:139510"/>
        <dbReference type="EC" id="2.4.1.155"/>
    </reaction>
</comment>
<evidence type="ECO:0000256" key="4">
    <source>
        <dbReference type="ARBA" id="ARBA00012671"/>
    </source>
</evidence>
<keyword evidence="5" id="KW-0328">Glycosyltransferase</keyword>